<accession>A0ABP8UIP0</accession>
<keyword evidence="2" id="KW-1185">Reference proteome</keyword>
<dbReference type="Gene3D" id="3.30.70.20">
    <property type="match status" value="1"/>
</dbReference>
<reference evidence="2" key="1">
    <citation type="journal article" date="2019" name="Int. J. Syst. Evol. Microbiol.">
        <title>The Global Catalogue of Microorganisms (GCM) 10K type strain sequencing project: providing services to taxonomists for standard genome sequencing and annotation.</title>
        <authorList>
            <consortium name="The Broad Institute Genomics Platform"/>
            <consortium name="The Broad Institute Genome Sequencing Center for Infectious Disease"/>
            <person name="Wu L."/>
            <person name="Ma J."/>
        </authorList>
    </citation>
    <scope>NUCLEOTIDE SEQUENCE [LARGE SCALE GENOMIC DNA]</scope>
    <source>
        <strain evidence="2">JCM 17939</strain>
    </source>
</reference>
<evidence type="ECO:0000313" key="2">
    <source>
        <dbReference type="Proteomes" id="UP001501442"/>
    </source>
</evidence>
<sequence length="82" mass="8745">MELRIDRIACDGAGLCAEILPELVTLDEWGYPIIEDARVGPGRRANARRAVTLCPRLALRLADSRQRTSAEGGAAPSGSRAA</sequence>
<comment type="caution">
    <text evidence="1">The sequence shown here is derived from an EMBL/GenBank/DDBJ whole genome shotgun (WGS) entry which is preliminary data.</text>
</comment>
<evidence type="ECO:0000313" key="1">
    <source>
        <dbReference type="EMBL" id="GAA4632329.1"/>
    </source>
</evidence>
<protein>
    <recommendedName>
        <fullName evidence="3">Ferredoxin</fullName>
    </recommendedName>
</protein>
<proteinExistence type="predicted"/>
<dbReference type="RefSeq" id="WP_345435322.1">
    <property type="nucleotide sequence ID" value="NZ_BAABHK010000010.1"/>
</dbReference>
<organism evidence="1 2">
    <name type="scientific">Actinoallomurus vinaceus</name>
    <dbReference type="NCBI Taxonomy" id="1080074"/>
    <lineage>
        <taxon>Bacteria</taxon>
        <taxon>Bacillati</taxon>
        <taxon>Actinomycetota</taxon>
        <taxon>Actinomycetes</taxon>
        <taxon>Streptosporangiales</taxon>
        <taxon>Thermomonosporaceae</taxon>
        <taxon>Actinoallomurus</taxon>
    </lineage>
</organism>
<dbReference type="Pfam" id="PF13459">
    <property type="entry name" value="Fer4_15"/>
    <property type="match status" value="1"/>
</dbReference>
<dbReference type="Proteomes" id="UP001501442">
    <property type="component" value="Unassembled WGS sequence"/>
</dbReference>
<dbReference type="EMBL" id="BAABHK010000010">
    <property type="protein sequence ID" value="GAA4632329.1"/>
    <property type="molecule type" value="Genomic_DNA"/>
</dbReference>
<dbReference type="SUPFAM" id="SSF54862">
    <property type="entry name" value="4Fe-4S ferredoxins"/>
    <property type="match status" value="1"/>
</dbReference>
<evidence type="ECO:0008006" key="3">
    <source>
        <dbReference type="Google" id="ProtNLM"/>
    </source>
</evidence>
<gene>
    <name evidence="1" type="ORF">GCM10023196_065340</name>
</gene>
<name>A0ABP8UIP0_9ACTN</name>